<sequence>MGAFGVGAGSGRERPVHCKAGGAAAVECAGGDLVVHEDGIKNQFRYTLGENTGTAAFKPHYVLYTAGAFRTVEEVTSGFSLILVYSLCLPPELPFIRGSNGSDLLRIQLAESIAKLNETVKIMAAKEENEILGTAIDQSGDDTNLRIALVLSKKFQLQDLTTNAWRDRPDVDRDRFEYLSAANAMLPPDEQIRLYLARLQYEIPDNYGRWDQKEAVESATWYTLRGEQLGGSTRIPIIWTSEFNFLNPGNETLEQLWKNGEGEFVYRYERFAIVGWPKVVDIKNTHVFMGEVAAASSVSMDAPVDFDRLRSTSNASPIRSRCLADALTDILSVSTALTIIAVQKAGFAFATSPEELVVSSDVGLLWKHPMACSNPQLFRDVGSLFARLDGKIIGPVVKALSACVTSTSKMEHCELLTIMATQRWQWLMHHIAGAEKPFAWEIVDMNFVGAAGFLQGTSISYQVRCFKGVDEAHRRMALLKEKIKAPLKMAVGGRGRDAYVLVTKQAGKFARRSQDIHRFKAEIHRLNSLLSARSSESGPALNPAGTDVSCGNSNYDRRGLNNDRTASAITAKNSVSTVGTKRPRDEPEIIVID</sequence>
<dbReference type="Proteomes" id="UP001165121">
    <property type="component" value="Unassembled WGS sequence"/>
</dbReference>
<proteinExistence type="predicted"/>
<evidence type="ECO:0000313" key="2">
    <source>
        <dbReference type="EMBL" id="GMF38078.1"/>
    </source>
</evidence>
<comment type="caution">
    <text evidence="2">The sequence shown here is derived from an EMBL/GenBank/DDBJ whole genome shotgun (WGS) entry which is preliminary data.</text>
</comment>
<keyword evidence="3" id="KW-1185">Reference proteome</keyword>
<dbReference type="EMBL" id="BSXT01001072">
    <property type="protein sequence ID" value="GMF38078.1"/>
    <property type="molecule type" value="Genomic_DNA"/>
</dbReference>
<organism evidence="2 3">
    <name type="scientific">Phytophthora fragariaefolia</name>
    <dbReference type="NCBI Taxonomy" id="1490495"/>
    <lineage>
        <taxon>Eukaryota</taxon>
        <taxon>Sar</taxon>
        <taxon>Stramenopiles</taxon>
        <taxon>Oomycota</taxon>
        <taxon>Peronosporomycetes</taxon>
        <taxon>Peronosporales</taxon>
        <taxon>Peronosporaceae</taxon>
        <taxon>Phytophthora</taxon>
    </lineage>
</organism>
<reference evidence="2" key="1">
    <citation type="submission" date="2023-04" db="EMBL/GenBank/DDBJ databases">
        <title>Phytophthora fragariaefolia NBRC 109709.</title>
        <authorList>
            <person name="Ichikawa N."/>
            <person name="Sato H."/>
            <person name="Tonouchi N."/>
        </authorList>
    </citation>
    <scope>NUCLEOTIDE SEQUENCE</scope>
    <source>
        <strain evidence="2">NBRC 109709</strain>
    </source>
</reference>
<gene>
    <name evidence="2" type="ORF">Pfra01_001084900</name>
</gene>
<name>A0A9W7CPV6_9STRA</name>
<evidence type="ECO:0000313" key="3">
    <source>
        <dbReference type="Proteomes" id="UP001165121"/>
    </source>
</evidence>
<dbReference type="AlphaFoldDB" id="A0A9W7CPV6"/>
<dbReference type="OrthoDB" id="27483at2759"/>
<evidence type="ECO:0000256" key="1">
    <source>
        <dbReference type="SAM" id="MobiDB-lite"/>
    </source>
</evidence>
<accession>A0A9W7CPV6</accession>
<protein>
    <submittedName>
        <fullName evidence="2">Unnamed protein product</fullName>
    </submittedName>
</protein>
<feature type="region of interest" description="Disordered" evidence="1">
    <location>
        <begin position="534"/>
        <end position="565"/>
    </location>
</feature>